<evidence type="ECO:0000256" key="3">
    <source>
        <dbReference type="RuleBase" id="RU362073"/>
    </source>
</evidence>
<dbReference type="Gene3D" id="6.10.10.10">
    <property type="entry name" value="Flagellar export chaperone, C-terminal domain"/>
    <property type="match status" value="1"/>
</dbReference>
<dbReference type="AlphaFoldDB" id="A0A9X4LJD4"/>
<dbReference type="GO" id="GO:0005576">
    <property type="term" value="C:extracellular region"/>
    <property type="evidence" value="ECO:0007669"/>
    <property type="project" value="UniProtKB-SubCell"/>
</dbReference>
<feature type="region of interest" description="Disordered" evidence="4">
    <location>
        <begin position="1"/>
        <end position="21"/>
    </location>
</feature>
<dbReference type="Pfam" id="PF00700">
    <property type="entry name" value="Flagellin_C"/>
    <property type="match status" value="1"/>
</dbReference>
<dbReference type="EMBL" id="SGUG01000018">
    <property type="protein sequence ID" value="MDG0863507.1"/>
    <property type="molecule type" value="Genomic_DNA"/>
</dbReference>
<dbReference type="GO" id="GO:0009288">
    <property type="term" value="C:bacterial-type flagellum"/>
    <property type="evidence" value="ECO:0007669"/>
    <property type="project" value="UniProtKB-SubCell"/>
</dbReference>
<evidence type="ECO:0000256" key="4">
    <source>
        <dbReference type="SAM" id="MobiDB-lite"/>
    </source>
</evidence>
<keyword evidence="7" id="KW-0966">Cell projection</keyword>
<feature type="domain" description="Flagellin C-terminal" evidence="6">
    <location>
        <begin position="391"/>
        <end position="476"/>
    </location>
</feature>
<dbReference type="RefSeq" id="WP_268152814.1">
    <property type="nucleotide sequence ID" value="NZ_JAPPUW010000017.1"/>
</dbReference>
<comment type="caution">
    <text evidence="7">The sequence shown here is derived from an EMBL/GenBank/DDBJ whole genome shotgun (WGS) entry which is preliminary data.</text>
</comment>
<keyword evidence="7" id="KW-0282">Flagellum</keyword>
<dbReference type="InterPro" id="IPR042187">
    <property type="entry name" value="Flagellin_C_sub2"/>
</dbReference>
<dbReference type="Gene3D" id="1.20.1330.10">
    <property type="entry name" value="f41 fragment of flagellin, N-terminal domain"/>
    <property type="match status" value="1"/>
</dbReference>
<dbReference type="Gene3D" id="2.170.280.10">
    <property type="entry name" value="f41 fragment of flagellin, middle domain"/>
    <property type="match status" value="1"/>
</dbReference>
<comment type="similarity">
    <text evidence="1 3">Belongs to the bacterial flagellin family.</text>
</comment>
<proteinExistence type="inferred from homology"/>
<dbReference type="Gene3D" id="2.30.220.10">
    <property type="entry name" value="f41 fragment of flagellin, C-terminal domain"/>
    <property type="match status" value="1"/>
</dbReference>
<feature type="domain" description="Flagellin N-terminal" evidence="5">
    <location>
        <begin position="5"/>
        <end position="143"/>
    </location>
</feature>
<name>A0A9X4LJD4_9BURK</name>
<keyword evidence="3" id="KW-0964">Secreted</keyword>
<evidence type="ECO:0000313" key="7">
    <source>
        <dbReference type="EMBL" id="MDG0863507.1"/>
    </source>
</evidence>
<accession>A0A9X4LJD4</accession>
<dbReference type="Pfam" id="PF00669">
    <property type="entry name" value="Flagellin_N"/>
    <property type="match status" value="1"/>
</dbReference>
<evidence type="ECO:0000259" key="6">
    <source>
        <dbReference type="Pfam" id="PF00700"/>
    </source>
</evidence>
<evidence type="ECO:0000256" key="1">
    <source>
        <dbReference type="ARBA" id="ARBA00005709"/>
    </source>
</evidence>
<dbReference type="PANTHER" id="PTHR42792:SF2">
    <property type="entry name" value="FLAGELLIN"/>
    <property type="match status" value="1"/>
</dbReference>
<evidence type="ECO:0000259" key="5">
    <source>
        <dbReference type="Pfam" id="PF00669"/>
    </source>
</evidence>
<protein>
    <recommendedName>
        <fullName evidence="3">Flagellin</fullName>
    </recommendedName>
</protein>
<keyword evidence="7" id="KW-0969">Cilium</keyword>
<organism evidence="7 8">
    <name type="scientific">Pelomonas aquatica</name>
    <dbReference type="NCBI Taxonomy" id="431058"/>
    <lineage>
        <taxon>Bacteria</taxon>
        <taxon>Pseudomonadati</taxon>
        <taxon>Pseudomonadota</taxon>
        <taxon>Betaproteobacteria</taxon>
        <taxon>Burkholderiales</taxon>
        <taxon>Sphaerotilaceae</taxon>
        <taxon>Roseateles</taxon>
    </lineage>
</organism>
<dbReference type="Gene3D" id="6.10.280.190">
    <property type="match status" value="1"/>
</dbReference>
<reference evidence="7" key="1">
    <citation type="submission" date="2019-02" db="EMBL/GenBank/DDBJ databases">
        <title>Draft genome of the type strain Pelomonas aquatica CCUG 52575T.</title>
        <authorList>
            <person name="Gomila M."/>
            <person name="Lalucat J."/>
        </authorList>
    </citation>
    <scope>NUCLEOTIDE SEQUENCE</scope>
    <source>
        <strain evidence="7">CCUG 52575</strain>
    </source>
</reference>
<dbReference type="SUPFAM" id="SSF64518">
    <property type="entry name" value="Phase 1 flagellin"/>
    <property type="match status" value="1"/>
</dbReference>
<comment type="function">
    <text evidence="3">Flagellin is the subunit protein which polymerizes to form the filaments of bacterial flagella.</text>
</comment>
<dbReference type="PRINTS" id="PR00207">
    <property type="entry name" value="FLAGELLIN"/>
</dbReference>
<evidence type="ECO:0000256" key="2">
    <source>
        <dbReference type="ARBA" id="ARBA00023143"/>
    </source>
</evidence>
<keyword evidence="2 3" id="KW-0975">Bacterial flagellum</keyword>
<dbReference type="GO" id="GO:0005198">
    <property type="term" value="F:structural molecule activity"/>
    <property type="evidence" value="ECO:0007669"/>
    <property type="project" value="UniProtKB-UniRule"/>
</dbReference>
<evidence type="ECO:0000313" key="8">
    <source>
        <dbReference type="Proteomes" id="UP001152766"/>
    </source>
</evidence>
<dbReference type="Proteomes" id="UP001152766">
    <property type="component" value="Unassembled WGS sequence"/>
</dbReference>
<keyword evidence="8" id="KW-1185">Reference proteome</keyword>
<dbReference type="InterPro" id="IPR046358">
    <property type="entry name" value="Flagellin_C"/>
</dbReference>
<comment type="subcellular location">
    <subcellularLocation>
        <location evidence="3">Secreted</location>
    </subcellularLocation>
    <subcellularLocation>
        <location evidence="3">Bacterial flagellum</location>
    </subcellularLocation>
</comment>
<dbReference type="InterPro" id="IPR001029">
    <property type="entry name" value="Flagellin_N"/>
</dbReference>
<dbReference type="InterPro" id="IPR001492">
    <property type="entry name" value="Flagellin"/>
</dbReference>
<sequence>MAMQINTNLNSLTAQRNSSNTQNDLSTAIARLSSGLRINSAKDDAAGLAISERFSAQINGLNQAARNANDGISLAQTAEGGLSSVGANLQRMRQLAVQSANATNSASDRAALQQEVTQLAAEIDRVATQTQFNGLNLLDGSFTAQQFQVGANAGQTITVASIASARGSALGQYQGFSLTNQSIGTASNTAAALTVTVGGGPAVSLGSVAVDAKAQAAAINSGNVAGLTATANATTIAAAAQTNAATASGTATITVNGVAINVAGVNGAGAQSTNRAAVVSALNAQSAATGVTASDTGSGVSLSAADGRNITATYAAGTFTGSSLTDFGIGATSATTYGGTLNISYSAPSGVSGSVVFAQTAGLNSTTAIAATGTAVSAIDISTVTNANSALSAIDAALASVNSSRANLGAIQNRFSSTINNLSTTSNNLAASRSRIQDADFAAETANLSRAQVLQQAGTAMVAQANQQPQQVLTLLR</sequence>
<gene>
    <name evidence="7" type="ORF">EXJ73_13635</name>
</gene>
<dbReference type="PANTHER" id="PTHR42792">
    <property type="entry name" value="FLAGELLIN"/>
    <property type="match status" value="1"/>
</dbReference>